<dbReference type="Pfam" id="PF05037">
    <property type="entry name" value="DUF669"/>
    <property type="match status" value="1"/>
</dbReference>
<accession>A0A0U1L734</accession>
<dbReference type="EMBL" id="CTRP01000016">
    <property type="protein sequence ID" value="CQR75089.1"/>
    <property type="molecule type" value="Genomic_DNA"/>
</dbReference>
<gene>
    <name evidence="1" type="ORF">SpAn4DRAFT_4453</name>
</gene>
<proteinExistence type="predicted"/>
<organism evidence="1 2">
    <name type="scientific">Sporomusa ovata</name>
    <dbReference type="NCBI Taxonomy" id="2378"/>
    <lineage>
        <taxon>Bacteria</taxon>
        <taxon>Bacillati</taxon>
        <taxon>Bacillota</taxon>
        <taxon>Negativicutes</taxon>
        <taxon>Selenomonadales</taxon>
        <taxon>Sporomusaceae</taxon>
        <taxon>Sporomusa</taxon>
    </lineage>
</organism>
<dbReference type="RefSeq" id="WP_021171303.1">
    <property type="nucleotide sequence ID" value="NZ_CTRP01000016.1"/>
</dbReference>
<keyword evidence="2" id="KW-1185">Reference proteome</keyword>
<dbReference type="AlphaFoldDB" id="A0A0U1L734"/>
<evidence type="ECO:0000313" key="1">
    <source>
        <dbReference type="EMBL" id="CQR75089.1"/>
    </source>
</evidence>
<name>A0A0U1L734_9FIRM</name>
<dbReference type="InterPro" id="IPR007731">
    <property type="entry name" value="DUF669"/>
</dbReference>
<sequence length="151" mass="17582">MANVWEKWNKKIDTAGLKDDVKKAAENKQDFKDVPKGKYEVKLTKLELKATKKTDDPMLSCWMKVLAGQYKGQHIFYNQMLTTGFGIHNANEFLRSLESGVEIEFEDFKQYNDLLMDVMEAVEAEQLEYVLDYGENDKGFKTFKIEDVFTE</sequence>
<evidence type="ECO:0000313" key="2">
    <source>
        <dbReference type="Proteomes" id="UP000049855"/>
    </source>
</evidence>
<reference evidence="2" key="1">
    <citation type="submission" date="2015-03" db="EMBL/GenBank/DDBJ databases">
        <authorList>
            <person name="Nijsse Bart"/>
        </authorList>
    </citation>
    <scope>NUCLEOTIDE SEQUENCE [LARGE SCALE GENOMIC DNA]</scope>
</reference>
<dbReference type="Proteomes" id="UP000049855">
    <property type="component" value="Unassembled WGS sequence"/>
</dbReference>
<protein>
    <submittedName>
        <fullName evidence="1">Uncharacterized protein</fullName>
    </submittedName>
</protein>